<dbReference type="STRING" id="1325564.NSJP_3822"/>
<dbReference type="AlphaFoldDB" id="A0A1W1IAR3"/>
<sequence length="379" mass="40952">MSVSERYDSNVWFAPRSLVPADLPLDDFVTTLSPRLEIKSKSEKRVDATLSAGGTANMFAYNKDLGFLSTDVAGVANLDGWVSQVFRGSTLKLSDTFLYTPEPPAFVTGGTTSAPADTFSRGIQAFRANTFSNIASAVATFQMMDTVDLKGQYTNSIFTVGTLFVTGPTGGVGFFDTKVNDWALGPSLHLSRGDTLSLSYRQYQLSQTGAGPTLNFLARGGELEYNSKLAPGWITKVAAGVKVVEPGNSAFATGRFEVTHALEQNVQLQVRASRDIAPAFFGTGGALVSNTASVFVVHRFARDVSLLGSGNAGYSETTPIKGTKYYSYGASGELRYMFLRDTFASLSYTYTYFDLNQVGALPYLVERSVVMLSVQAMWK</sequence>
<gene>
    <name evidence="1" type="ORF">NSJP_3822</name>
</gene>
<dbReference type="EMBL" id="LT828648">
    <property type="protein sequence ID" value="SLM49989.1"/>
    <property type="molecule type" value="Genomic_DNA"/>
</dbReference>
<proteinExistence type="predicted"/>
<reference evidence="1 2" key="1">
    <citation type="submission" date="2017-03" db="EMBL/GenBank/DDBJ databases">
        <authorList>
            <person name="Afonso C.L."/>
            <person name="Miller P.J."/>
            <person name="Scott M.A."/>
            <person name="Spackman E."/>
            <person name="Goraichik I."/>
            <person name="Dimitrov K.M."/>
            <person name="Suarez D.L."/>
            <person name="Swayne D.E."/>
        </authorList>
    </citation>
    <scope>NUCLEOTIDE SEQUENCE [LARGE SCALE GENOMIC DNA]</scope>
    <source>
        <strain evidence="1">Genome sequencing of Nitrospira japonica strain NJ11</strain>
    </source>
</reference>
<evidence type="ECO:0000313" key="1">
    <source>
        <dbReference type="EMBL" id="SLM49989.1"/>
    </source>
</evidence>
<dbReference type="Proteomes" id="UP000192042">
    <property type="component" value="Chromosome I"/>
</dbReference>
<name>A0A1W1IAR3_9BACT</name>
<dbReference type="OrthoDB" id="174137at2"/>
<evidence type="ECO:0008006" key="3">
    <source>
        <dbReference type="Google" id="ProtNLM"/>
    </source>
</evidence>
<organism evidence="1 2">
    <name type="scientific">Nitrospira japonica</name>
    <dbReference type="NCBI Taxonomy" id="1325564"/>
    <lineage>
        <taxon>Bacteria</taxon>
        <taxon>Pseudomonadati</taxon>
        <taxon>Nitrospirota</taxon>
        <taxon>Nitrospiria</taxon>
        <taxon>Nitrospirales</taxon>
        <taxon>Nitrospiraceae</taxon>
        <taxon>Nitrospira</taxon>
    </lineage>
</organism>
<keyword evidence="2" id="KW-1185">Reference proteome</keyword>
<protein>
    <recommendedName>
        <fullName evidence="3">Porin</fullName>
    </recommendedName>
</protein>
<dbReference type="KEGG" id="nja:NSJP_3822"/>
<dbReference type="RefSeq" id="WP_155970411.1">
    <property type="nucleotide sequence ID" value="NZ_LT828648.1"/>
</dbReference>
<evidence type="ECO:0000313" key="2">
    <source>
        <dbReference type="Proteomes" id="UP000192042"/>
    </source>
</evidence>
<accession>A0A1W1IAR3</accession>